<organism evidence="2 3">
    <name type="scientific">Roseiflexus castenholzii (strain DSM 13941 / HLO8)</name>
    <dbReference type="NCBI Taxonomy" id="383372"/>
    <lineage>
        <taxon>Bacteria</taxon>
        <taxon>Bacillati</taxon>
        <taxon>Chloroflexota</taxon>
        <taxon>Chloroflexia</taxon>
        <taxon>Chloroflexales</taxon>
        <taxon>Roseiflexineae</taxon>
        <taxon>Roseiflexaceae</taxon>
        <taxon>Roseiflexus</taxon>
    </lineage>
</organism>
<proteinExistence type="predicted"/>
<feature type="transmembrane region" description="Helical" evidence="1">
    <location>
        <begin position="72"/>
        <end position="89"/>
    </location>
</feature>
<dbReference type="AlphaFoldDB" id="A7NJ97"/>
<evidence type="ECO:0000313" key="3">
    <source>
        <dbReference type="Proteomes" id="UP000000263"/>
    </source>
</evidence>
<evidence type="ECO:0000256" key="1">
    <source>
        <dbReference type="SAM" id="Phobius"/>
    </source>
</evidence>
<accession>A7NJ97</accession>
<keyword evidence="1" id="KW-0812">Transmembrane</keyword>
<dbReference type="HOGENOM" id="CLU_2397715_0_0_0"/>
<feature type="transmembrane region" description="Helical" evidence="1">
    <location>
        <begin position="50"/>
        <end position="66"/>
    </location>
</feature>
<name>A7NJ97_ROSCS</name>
<dbReference type="KEGG" id="rca:Rcas_1473"/>
<protein>
    <submittedName>
        <fullName evidence="2">Uncharacterized protein</fullName>
    </submittedName>
</protein>
<reference evidence="2 3" key="1">
    <citation type="submission" date="2007-08" db="EMBL/GenBank/DDBJ databases">
        <title>Complete sequence of Roseiflexus castenholzii DSM 13941.</title>
        <authorList>
            <consortium name="US DOE Joint Genome Institute"/>
            <person name="Copeland A."/>
            <person name="Lucas S."/>
            <person name="Lapidus A."/>
            <person name="Barry K."/>
            <person name="Glavina del Rio T."/>
            <person name="Dalin E."/>
            <person name="Tice H."/>
            <person name="Pitluck S."/>
            <person name="Thompson L.S."/>
            <person name="Brettin T."/>
            <person name="Bruce D."/>
            <person name="Detter J.C."/>
            <person name="Han C."/>
            <person name="Tapia R."/>
            <person name="Schmutz J."/>
            <person name="Larimer F."/>
            <person name="Land M."/>
            <person name="Hauser L."/>
            <person name="Kyrpides N."/>
            <person name="Mikhailova N."/>
            <person name="Bryant D.A."/>
            <person name="Hanada S."/>
            <person name="Tsukatani Y."/>
            <person name="Richardson P."/>
        </authorList>
    </citation>
    <scope>NUCLEOTIDE SEQUENCE [LARGE SCALE GENOMIC DNA]</scope>
    <source>
        <strain evidence="3">DSM 13941 / HLO8</strain>
    </source>
</reference>
<keyword evidence="1" id="KW-1133">Transmembrane helix</keyword>
<keyword evidence="1" id="KW-0472">Membrane</keyword>
<dbReference type="Proteomes" id="UP000000263">
    <property type="component" value="Chromosome"/>
</dbReference>
<dbReference type="EMBL" id="CP000804">
    <property type="protein sequence ID" value="ABU57567.1"/>
    <property type="molecule type" value="Genomic_DNA"/>
</dbReference>
<gene>
    <name evidence="2" type="ordered locus">Rcas_1473</name>
</gene>
<sequence>MLAFDVGRRQSGFGKRGAKGSMLAACAHPSCQRQTAQRTKEHTMRSKTEGIIESLAAVLVLFTAMLDPRISVGLAVVVLIGLAVYTFRAKAPS</sequence>
<keyword evidence="3" id="KW-1185">Reference proteome</keyword>
<evidence type="ECO:0000313" key="2">
    <source>
        <dbReference type="EMBL" id="ABU57567.1"/>
    </source>
</evidence>